<dbReference type="SUPFAM" id="SSF53850">
    <property type="entry name" value="Periplasmic binding protein-like II"/>
    <property type="match status" value="1"/>
</dbReference>
<dbReference type="Proteomes" id="UP000185109">
    <property type="component" value="Plasmid pRsp8C3c"/>
</dbReference>
<dbReference type="AlphaFoldDB" id="A0A1L5PCU1"/>
<dbReference type="PANTHER" id="PTHR30290">
    <property type="entry name" value="PERIPLASMIC BINDING COMPONENT OF ABC TRANSPORTER"/>
    <property type="match status" value="1"/>
</dbReference>
<evidence type="ECO:0000256" key="1">
    <source>
        <dbReference type="ARBA" id="ARBA00004418"/>
    </source>
</evidence>
<dbReference type="Gene3D" id="3.90.76.10">
    <property type="entry name" value="Dipeptide-binding Protein, Domain 1"/>
    <property type="match status" value="1"/>
</dbReference>
<dbReference type="RefSeq" id="WP_074063934.1">
    <property type="nucleotide sequence ID" value="NZ_CP017244.1"/>
</dbReference>
<dbReference type="Gene3D" id="3.10.105.10">
    <property type="entry name" value="Dipeptide-binding Protein, Domain 3"/>
    <property type="match status" value="1"/>
</dbReference>
<dbReference type="InterPro" id="IPR023765">
    <property type="entry name" value="SBP_5_CS"/>
</dbReference>
<proteinExistence type="inferred from homology"/>
<dbReference type="EMBL" id="CP017244">
    <property type="protein sequence ID" value="APO77989.1"/>
    <property type="molecule type" value="Genomic_DNA"/>
</dbReference>
<evidence type="ECO:0000256" key="2">
    <source>
        <dbReference type="ARBA" id="ARBA00005695"/>
    </source>
</evidence>
<dbReference type="CDD" id="cd08515">
    <property type="entry name" value="PBP2_NikA_DppA_OppA_like_10"/>
    <property type="match status" value="1"/>
</dbReference>
<gene>
    <name evidence="7" type="ORF">AM571_PC00249</name>
</gene>
<dbReference type="Gene3D" id="3.40.190.10">
    <property type="entry name" value="Periplasmic binding protein-like II"/>
    <property type="match status" value="1"/>
</dbReference>
<keyword evidence="3" id="KW-0813">Transport</keyword>
<evidence type="ECO:0000313" key="7">
    <source>
        <dbReference type="EMBL" id="APO77989.1"/>
    </source>
</evidence>
<geneLocation type="plasmid" evidence="8">
    <name>prsp8c3c</name>
</geneLocation>
<dbReference type="InterPro" id="IPR030678">
    <property type="entry name" value="Peptide/Ni-bd"/>
</dbReference>
<sequence>MKLTKTAAAAALLPAFLFATNAWAGKSDDTVSIAFAKELEHVDPYFNTAREGILLGNAAWDGLLYRDPATGEYVGNLATSWTWVDSTTLDLTLREGVKFHNGEAFDADDVVYTLNFTVDPKNGAKNKVATGWIKRAEKIDQFKVRIITNGPFPAALEYLAGPVIIHPDEYYKAVGPAGVATKPVGTGPYKFETVEPGKHFVLKRNEDYFAAAKPKAKVGTIDIRTIPDINTQMAELFNGTIDLVWQVPSDQADKMTGRGSFQVINAPTMRVGYLSLDAAGRSGDKNPMTNVKVRQAIYHAINRDGIVEALMKGTTEVIDSACSPSQFGCDTAITTYAYDPAKAKALLTEAGYSDGFEIEFYAYRDRPLAEAMIGMLAEIGIKANLNYMQYAALREKRIKDGAPISFMTWGSNSIADVSAITSEFFTMGGEDDARDKSLSDLLEKADSSIDSAERKTLYAQALSVIADKAYWVPLWNYSTNYVMSGDISFTPTPDELVRFYEIGWK</sequence>
<feature type="chain" id="PRO_5012318055" evidence="5">
    <location>
        <begin position="25"/>
        <end position="505"/>
    </location>
</feature>
<feature type="signal peptide" evidence="5">
    <location>
        <begin position="1"/>
        <end position="24"/>
    </location>
</feature>
<dbReference type="GO" id="GO:1904680">
    <property type="term" value="F:peptide transmembrane transporter activity"/>
    <property type="evidence" value="ECO:0007669"/>
    <property type="project" value="TreeGrafter"/>
</dbReference>
<dbReference type="Pfam" id="PF00496">
    <property type="entry name" value="SBP_bac_5"/>
    <property type="match status" value="1"/>
</dbReference>
<accession>A0A1L5PCU1</accession>
<feature type="domain" description="Solute-binding protein family 5" evidence="6">
    <location>
        <begin position="72"/>
        <end position="428"/>
    </location>
</feature>
<dbReference type="GO" id="GO:0043190">
    <property type="term" value="C:ATP-binding cassette (ABC) transporter complex"/>
    <property type="evidence" value="ECO:0007669"/>
    <property type="project" value="InterPro"/>
</dbReference>
<keyword evidence="7" id="KW-0614">Plasmid</keyword>
<comment type="similarity">
    <text evidence="2">Belongs to the bacterial solute-binding protein 5 family.</text>
</comment>
<dbReference type="PROSITE" id="PS01040">
    <property type="entry name" value="SBP_BACTERIAL_5"/>
    <property type="match status" value="1"/>
</dbReference>
<organism evidence="7 8">
    <name type="scientific">Rhizobium etli 8C-3</name>
    <dbReference type="NCBI Taxonomy" id="538025"/>
    <lineage>
        <taxon>Bacteria</taxon>
        <taxon>Pseudomonadati</taxon>
        <taxon>Pseudomonadota</taxon>
        <taxon>Alphaproteobacteria</taxon>
        <taxon>Hyphomicrobiales</taxon>
        <taxon>Rhizobiaceae</taxon>
        <taxon>Rhizobium/Agrobacterium group</taxon>
        <taxon>Rhizobium</taxon>
    </lineage>
</organism>
<evidence type="ECO:0000259" key="6">
    <source>
        <dbReference type="Pfam" id="PF00496"/>
    </source>
</evidence>
<evidence type="ECO:0000256" key="3">
    <source>
        <dbReference type="ARBA" id="ARBA00022448"/>
    </source>
</evidence>
<dbReference type="GO" id="GO:0015833">
    <property type="term" value="P:peptide transport"/>
    <property type="evidence" value="ECO:0007669"/>
    <property type="project" value="TreeGrafter"/>
</dbReference>
<keyword evidence="4 5" id="KW-0732">Signal</keyword>
<dbReference type="GO" id="GO:0030288">
    <property type="term" value="C:outer membrane-bounded periplasmic space"/>
    <property type="evidence" value="ECO:0007669"/>
    <property type="project" value="UniProtKB-ARBA"/>
</dbReference>
<name>A0A1L5PCU1_RHIET</name>
<dbReference type="PANTHER" id="PTHR30290:SF9">
    <property type="entry name" value="OLIGOPEPTIDE-BINDING PROTEIN APPA"/>
    <property type="match status" value="1"/>
</dbReference>
<evidence type="ECO:0000256" key="5">
    <source>
        <dbReference type="SAM" id="SignalP"/>
    </source>
</evidence>
<comment type="subcellular location">
    <subcellularLocation>
        <location evidence="1">Periplasm</location>
    </subcellularLocation>
</comment>
<evidence type="ECO:0000256" key="4">
    <source>
        <dbReference type="ARBA" id="ARBA00022729"/>
    </source>
</evidence>
<dbReference type="PIRSF" id="PIRSF002741">
    <property type="entry name" value="MppA"/>
    <property type="match status" value="1"/>
</dbReference>
<evidence type="ECO:0000313" key="8">
    <source>
        <dbReference type="Proteomes" id="UP000185109"/>
    </source>
</evidence>
<reference evidence="7 8" key="1">
    <citation type="submission" date="2016-09" db="EMBL/GenBank/DDBJ databases">
        <title>The complete genome sequences of Rhizobium gallicum, symbiovars gallicum and phaseoli, symbionts associated to common bean (Phaseolus vulgaris).</title>
        <authorList>
            <person name="Bustos P."/>
            <person name="Santamaria R.I."/>
            <person name="Perez-Carrascal O.M."/>
            <person name="Juarez S."/>
            <person name="Lozano L."/>
            <person name="Martinez-Flores I."/>
            <person name="Martinez-Romero E."/>
            <person name="Cevallos M."/>
            <person name="Romero D."/>
            <person name="Davila G."/>
            <person name="Gonzalez V."/>
        </authorList>
    </citation>
    <scope>NUCLEOTIDE SEQUENCE [LARGE SCALE GENOMIC DNA]</scope>
    <source>
        <strain evidence="7 8">8C-3</strain>
        <plasmid evidence="8">Plasmid prsp8c3c</plasmid>
    </source>
</reference>
<dbReference type="InterPro" id="IPR039424">
    <property type="entry name" value="SBP_5"/>
</dbReference>
<protein>
    <submittedName>
        <fullName evidence="7">Dipeptide/oligopeptide ABC transporter substrate-binding protein</fullName>
    </submittedName>
</protein>
<dbReference type="InterPro" id="IPR000914">
    <property type="entry name" value="SBP_5_dom"/>
</dbReference>